<evidence type="ECO:0000313" key="5">
    <source>
        <dbReference type="Proteomes" id="UP000218767"/>
    </source>
</evidence>
<dbReference type="PANTHER" id="PTHR36150">
    <property type="entry name" value="DNA GYRASE INHIBITOR YACG"/>
    <property type="match status" value="1"/>
</dbReference>
<dbReference type="AlphaFoldDB" id="A0A2A4XID3"/>
<dbReference type="InterPro" id="IPR005584">
    <property type="entry name" value="DNA_gyrase_inhibitor_YacG"/>
</dbReference>
<feature type="binding site" evidence="3">
    <location>
        <position position="13"/>
    </location>
    <ligand>
        <name>Zn(2+)</name>
        <dbReference type="ChEBI" id="CHEBI:29105"/>
    </ligand>
</feature>
<dbReference type="Gene3D" id="3.30.50.10">
    <property type="entry name" value="Erythroid Transcription Factor GATA-1, subunit A"/>
    <property type="match status" value="1"/>
</dbReference>
<feature type="binding site" evidence="3">
    <location>
        <position position="33"/>
    </location>
    <ligand>
        <name>Zn(2+)</name>
        <dbReference type="ChEBI" id="CHEBI:29105"/>
    </ligand>
</feature>
<dbReference type="SUPFAM" id="SSF57716">
    <property type="entry name" value="Glucocorticoid receptor-like (DNA-binding domain)"/>
    <property type="match status" value="1"/>
</dbReference>
<evidence type="ECO:0000256" key="2">
    <source>
        <dbReference type="ARBA" id="ARBA00022833"/>
    </source>
</evidence>
<comment type="function">
    <text evidence="3">Inhibits all the catalytic activities of DNA gyrase by preventing its interaction with DNA. Acts by binding directly to the C-terminal domain of GyrB, which probably disrupts DNA binding by the gyrase.</text>
</comment>
<comment type="cofactor">
    <cofactor evidence="3">
        <name>Zn(2+)</name>
        <dbReference type="ChEBI" id="CHEBI:29105"/>
    </cofactor>
    <text evidence="3">Binds 1 zinc ion.</text>
</comment>
<dbReference type="GO" id="GO:0008270">
    <property type="term" value="F:zinc ion binding"/>
    <property type="evidence" value="ECO:0007669"/>
    <property type="project" value="UniProtKB-UniRule"/>
</dbReference>
<dbReference type="InterPro" id="IPR013088">
    <property type="entry name" value="Znf_NHR/GATA"/>
</dbReference>
<comment type="subunit">
    <text evidence="3">Interacts with GyrB.</text>
</comment>
<organism evidence="4 5">
    <name type="scientific">SAR86 cluster bacterium</name>
    <dbReference type="NCBI Taxonomy" id="2030880"/>
    <lineage>
        <taxon>Bacteria</taxon>
        <taxon>Pseudomonadati</taxon>
        <taxon>Pseudomonadota</taxon>
        <taxon>Gammaproteobacteria</taxon>
        <taxon>SAR86 cluster</taxon>
    </lineage>
</organism>
<reference evidence="5" key="1">
    <citation type="submission" date="2017-08" db="EMBL/GenBank/DDBJ databases">
        <title>A dynamic microbial community with high functional redundancy inhabits the cold, oxic subseafloor aquifer.</title>
        <authorList>
            <person name="Tully B.J."/>
            <person name="Wheat C.G."/>
            <person name="Glazer B.T."/>
            <person name="Huber J.A."/>
        </authorList>
    </citation>
    <scope>NUCLEOTIDE SEQUENCE [LARGE SCALE GENOMIC DNA]</scope>
</reference>
<dbReference type="PANTHER" id="PTHR36150:SF1">
    <property type="entry name" value="DNA GYRASE INHIBITOR YACG"/>
    <property type="match status" value="1"/>
</dbReference>
<accession>A0A2A4XID3</accession>
<evidence type="ECO:0000256" key="1">
    <source>
        <dbReference type="ARBA" id="ARBA00022723"/>
    </source>
</evidence>
<gene>
    <name evidence="3" type="primary">yacG</name>
    <name evidence="4" type="ORF">COB20_01115</name>
</gene>
<name>A0A2A4XID3_9GAMM</name>
<comment type="similarity">
    <text evidence="3">Belongs to the DNA gyrase inhibitor YacG family.</text>
</comment>
<dbReference type="GO" id="GO:0008657">
    <property type="term" value="F:DNA topoisomerase type II (double strand cut, ATP-hydrolyzing) inhibitor activity"/>
    <property type="evidence" value="ECO:0007669"/>
    <property type="project" value="UniProtKB-UniRule"/>
</dbReference>
<dbReference type="NCBIfam" id="NF001638">
    <property type="entry name" value="PRK00418.1"/>
    <property type="match status" value="1"/>
</dbReference>
<dbReference type="Proteomes" id="UP000218767">
    <property type="component" value="Unassembled WGS sequence"/>
</dbReference>
<comment type="caution">
    <text evidence="4">The sequence shown here is derived from an EMBL/GenBank/DDBJ whole genome shotgun (WGS) entry which is preliminary data.</text>
</comment>
<feature type="binding site" evidence="3">
    <location>
        <position position="29"/>
    </location>
    <ligand>
        <name>Zn(2+)</name>
        <dbReference type="ChEBI" id="CHEBI:29105"/>
    </ligand>
</feature>
<feature type="binding site" evidence="3">
    <location>
        <position position="10"/>
    </location>
    <ligand>
        <name>Zn(2+)</name>
        <dbReference type="ChEBI" id="CHEBI:29105"/>
    </ligand>
</feature>
<sequence length="63" mass="7212">MSTKTTSVDCPNCKKSVEWTDENNFRPFCSKRCKLIDFGGWASERNSIPGESVYPAIEDEYDQ</sequence>
<keyword evidence="1 3" id="KW-0479">Metal-binding</keyword>
<keyword evidence="2 3" id="KW-0862">Zinc</keyword>
<dbReference type="EMBL" id="NVUL01000003">
    <property type="protein sequence ID" value="PCI81889.1"/>
    <property type="molecule type" value="Genomic_DNA"/>
</dbReference>
<protein>
    <recommendedName>
        <fullName evidence="3">DNA gyrase inhibitor YacG</fullName>
    </recommendedName>
</protein>
<evidence type="ECO:0000256" key="3">
    <source>
        <dbReference type="HAMAP-Rule" id="MF_00649"/>
    </source>
</evidence>
<dbReference type="HAMAP" id="MF_00649">
    <property type="entry name" value="DNA_gyrase_inhibitor_YacG"/>
    <property type="match status" value="1"/>
</dbReference>
<dbReference type="Pfam" id="PF03884">
    <property type="entry name" value="YacG"/>
    <property type="match status" value="1"/>
</dbReference>
<dbReference type="GO" id="GO:0006355">
    <property type="term" value="P:regulation of DNA-templated transcription"/>
    <property type="evidence" value="ECO:0007669"/>
    <property type="project" value="InterPro"/>
</dbReference>
<proteinExistence type="inferred from homology"/>
<evidence type="ECO:0000313" key="4">
    <source>
        <dbReference type="EMBL" id="PCI81889.1"/>
    </source>
</evidence>